<dbReference type="OrthoDB" id="16434at2759"/>
<name>A0A163MVV3_ABSGL</name>
<proteinExistence type="predicted"/>
<evidence type="ECO:0000313" key="2">
    <source>
        <dbReference type="Proteomes" id="UP000078561"/>
    </source>
</evidence>
<dbReference type="EMBL" id="LT555008">
    <property type="protein sequence ID" value="SAM09271.1"/>
    <property type="molecule type" value="Genomic_DNA"/>
</dbReference>
<accession>A0A163MVV3</accession>
<dbReference type="GO" id="GO:0005739">
    <property type="term" value="C:mitochondrion"/>
    <property type="evidence" value="ECO:0007669"/>
    <property type="project" value="InterPro"/>
</dbReference>
<dbReference type="AlphaFoldDB" id="A0A163MVV3"/>
<dbReference type="InParanoid" id="A0A163MVV3"/>
<evidence type="ECO:0000313" key="1">
    <source>
        <dbReference type="EMBL" id="SAM09271.1"/>
    </source>
</evidence>
<gene>
    <name evidence="1" type="primary">ABSGL_14947.1 scaffold 15162</name>
</gene>
<dbReference type="OMA" id="PQDGVGQ"/>
<reference evidence="1" key="1">
    <citation type="submission" date="2016-04" db="EMBL/GenBank/DDBJ databases">
        <authorList>
            <person name="Evans L.H."/>
            <person name="Alamgir A."/>
            <person name="Owens N."/>
            <person name="Weber N.D."/>
            <person name="Virtaneva K."/>
            <person name="Barbian K."/>
            <person name="Babar A."/>
            <person name="Rosenke K."/>
        </authorList>
    </citation>
    <scope>NUCLEOTIDE SEQUENCE [LARGE SCALE GENOMIC DNA]</scope>
    <source>
        <strain evidence="1">CBS 101.48</strain>
    </source>
</reference>
<organism evidence="1">
    <name type="scientific">Absidia glauca</name>
    <name type="common">Pin mould</name>
    <dbReference type="NCBI Taxonomy" id="4829"/>
    <lineage>
        <taxon>Eukaryota</taxon>
        <taxon>Fungi</taxon>
        <taxon>Fungi incertae sedis</taxon>
        <taxon>Mucoromycota</taxon>
        <taxon>Mucoromycotina</taxon>
        <taxon>Mucoromycetes</taxon>
        <taxon>Mucorales</taxon>
        <taxon>Cunninghamellaceae</taxon>
        <taxon>Absidia</taxon>
    </lineage>
</organism>
<dbReference type="GO" id="GO:0003735">
    <property type="term" value="F:structural constituent of ribosome"/>
    <property type="evidence" value="ECO:0007669"/>
    <property type="project" value="InterPro"/>
</dbReference>
<dbReference type="InterPro" id="IPR032053">
    <property type="entry name" value="Ribosomal_mS34"/>
</dbReference>
<dbReference type="PANTHER" id="PTHR35316">
    <property type="entry name" value="28S RIBOSOMAL S34 PROTEIN"/>
    <property type="match status" value="1"/>
</dbReference>
<keyword evidence="2" id="KW-1185">Reference proteome</keyword>
<dbReference type="PANTHER" id="PTHR35316:SF1">
    <property type="entry name" value="28S RIBOSOMAL S34 PROTEIN"/>
    <property type="match status" value="1"/>
</dbReference>
<sequence length="107" mass="11756">MFFTRTLLSEAASEVAAATKSKASNNLYQVLGSLPQNGVGARVAPSKYINNPTLKDSYYEVTKVNLKEGTTHGRAWGVQILKGRTLQDGKPVEIRGGLKLKWKEYKA</sequence>
<dbReference type="Proteomes" id="UP000078561">
    <property type="component" value="Unassembled WGS sequence"/>
</dbReference>
<dbReference type="Pfam" id="PF16053">
    <property type="entry name" value="MRP-S34"/>
    <property type="match status" value="1"/>
</dbReference>
<protein>
    <submittedName>
        <fullName evidence="1">Uncharacterized protein</fullName>
    </submittedName>
</protein>